<sequence>MKKPNYNRPYKMKNSLPWIVAALFLLLALYFYWQKVEAENRLVLLEQDVVEAGRELAQEEAPEDSLVAAEPSPEDEGELVPPGGAAFVDELGTLSESDIQRLERKGLENPEVGLKNDLNQKQSKLIPTDGVLGGTMRIRDSRILNDRYALAYYEDGHIAGYMLLKYEVNNGNINWTVLDNTRL</sequence>
<evidence type="ECO:0000313" key="2">
    <source>
        <dbReference type="EMBL" id="SNS44016.1"/>
    </source>
</evidence>
<dbReference type="AlphaFoldDB" id="A0A239EH88"/>
<organism evidence="2 3">
    <name type="scientific">Pontibacter ummariensis</name>
    <dbReference type="NCBI Taxonomy" id="1610492"/>
    <lineage>
        <taxon>Bacteria</taxon>
        <taxon>Pseudomonadati</taxon>
        <taxon>Bacteroidota</taxon>
        <taxon>Cytophagia</taxon>
        <taxon>Cytophagales</taxon>
        <taxon>Hymenobacteraceae</taxon>
        <taxon>Pontibacter</taxon>
    </lineage>
</organism>
<accession>A0A239EH88</accession>
<dbReference type="EMBL" id="FZOQ01000006">
    <property type="protein sequence ID" value="SNS44016.1"/>
    <property type="molecule type" value="Genomic_DNA"/>
</dbReference>
<keyword evidence="3" id="KW-1185">Reference proteome</keyword>
<feature type="region of interest" description="Disordered" evidence="1">
    <location>
        <begin position="55"/>
        <end position="79"/>
    </location>
</feature>
<dbReference type="RefSeq" id="WP_245842400.1">
    <property type="nucleotide sequence ID" value="NZ_FZOQ01000006.1"/>
</dbReference>
<evidence type="ECO:0000313" key="3">
    <source>
        <dbReference type="Proteomes" id="UP000198432"/>
    </source>
</evidence>
<dbReference type="Proteomes" id="UP000198432">
    <property type="component" value="Unassembled WGS sequence"/>
</dbReference>
<evidence type="ECO:0000256" key="1">
    <source>
        <dbReference type="SAM" id="MobiDB-lite"/>
    </source>
</evidence>
<proteinExistence type="predicted"/>
<protein>
    <submittedName>
        <fullName evidence="2">Uncharacterized protein</fullName>
    </submittedName>
</protein>
<gene>
    <name evidence="2" type="ORF">SAMN06296052_106175</name>
</gene>
<reference evidence="3" key="1">
    <citation type="submission" date="2017-06" db="EMBL/GenBank/DDBJ databases">
        <authorList>
            <person name="Varghese N."/>
            <person name="Submissions S."/>
        </authorList>
    </citation>
    <scope>NUCLEOTIDE SEQUENCE [LARGE SCALE GENOMIC DNA]</scope>
    <source>
        <strain evidence="3">NKM1</strain>
    </source>
</reference>
<name>A0A239EH88_9BACT</name>